<protein>
    <submittedName>
        <fullName evidence="1">Uncharacterized protein</fullName>
    </submittedName>
</protein>
<sequence>MKETQLAVLNGEHAKEEIMWEGGRRWRLGTSADCGRSILKIKGCTQSLPKASQQTPTFRVAREP</sequence>
<comment type="caution">
    <text evidence="1">The sequence shown here is derived from an EMBL/GenBank/DDBJ whole genome shotgun (WGS) entry which is preliminary data.</text>
</comment>
<proteinExistence type="predicted"/>
<accession>A0AAN8WVS7</accession>
<dbReference type="Proteomes" id="UP001381693">
    <property type="component" value="Unassembled WGS sequence"/>
</dbReference>
<name>A0AAN8WVS7_HALRR</name>
<organism evidence="1 2">
    <name type="scientific">Halocaridina rubra</name>
    <name type="common">Hawaiian red shrimp</name>
    <dbReference type="NCBI Taxonomy" id="373956"/>
    <lineage>
        <taxon>Eukaryota</taxon>
        <taxon>Metazoa</taxon>
        <taxon>Ecdysozoa</taxon>
        <taxon>Arthropoda</taxon>
        <taxon>Crustacea</taxon>
        <taxon>Multicrustacea</taxon>
        <taxon>Malacostraca</taxon>
        <taxon>Eumalacostraca</taxon>
        <taxon>Eucarida</taxon>
        <taxon>Decapoda</taxon>
        <taxon>Pleocyemata</taxon>
        <taxon>Caridea</taxon>
        <taxon>Atyoidea</taxon>
        <taxon>Atyidae</taxon>
        <taxon>Halocaridina</taxon>
    </lineage>
</organism>
<evidence type="ECO:0000313" key="2">
    <source>
        <dbReference type="Proteomes" id="UP001381693"/>
    </source>
</evidence>
<dbReference type="EMBL" id="JAXCGZ010018901">
    <property type="protein sequence ID" value="KAK7067205.1"/>
    <property type="molecule type" value="Genomic_DNA"/>
</dbReference>
<gene>
    <name evidence="1" type="ORF">SK128_010665</name>
</gene>
<keyword evidence="2" id="KW-1185">Reference proteome</keyword>
<evidence type="ECO:0000313" key="1">
    <source>
        <dbReference type="EMBL" id="KAK7067205.1"/>
    </source>
</evidence>
<feature type="non-terminal residue" evidence="1">
    <location>
        <position position="64"/>
    </location>
</feature>
<reference evidence="1 2" key="1">
    <citation type="submission" date="2023-11" db="EMBL/GenBank/DDBJ databases">
        <title>Halocaridina rubra genome assembly.</title>
        <authorList>
            <person name="Smith C."/>
        </authorList>
    </citation>
    <scope>NUCLEOTIDE SEQUENCE [LARGE SCALE GENOMIC DNA]</scope>
    <source>
        <strain evidence="1">EP-1</strain>
        <tissue evidence="1">Whole</tissue>
    </source>
</reference>
<dbReference type="AlphaFoldDB" id="A0AAN8WVS7"/>